<keyword evidence="2" id="KW-1185">Reference proteome</keyword>
<name>A0A9N9K673_9GLOM</name>
<dbReference type="AlphaFoldDB" id="A0A9N9K673"/>
<gene>
    <name evidence="1" type="ORF">DERYTH_LOCUS25666</name>
</gene>
<accession>A0A9N9K673</accession>
<dbReference type="EMBL" id="CAJVPY010049052">
    <property type="protein sequence ID" value="CAG8812633.1"/>
    <property type="molecule type" value="Genomic_DNA"/>
</dbReference>
<evidence type="ECO:0000313" key="1">
    <source>
        <dbReference type="EMBL" id="CAG8812633.1"/>
    </source>
</evidence>
<dbReference type="OrthoDB" id="2421199at2759"/>
<protein>
    <submittedName>
        <fullName evidence="1">128_t:CDS:1</fullName>
    </submittedName>
</protein>
<evidence type="ECO:0000313" key="2">
    <source>
        <dbReference type="Proteomes" id="UP000789405"/>
    </source>
</evidence>
<organism evidence="1 2">
    <name type="scientific">Dentiscutata erythropus</name>
    <dbReference type="NCBI Taxonomy" id="1348616"/>
    <lineage>
        <taxon>Eukaryota</taxon>
        <taxon>Fungi</taxon>
        <taxon>Fungi incertae sedis</taxon>
        <taxon>Mucoromycota</taxon>
        <taxon>Glomeromycotina</taxon>
        <taxon>Glomeromycetes</taxon>
        <taxon>Diversisporales</taxon>
        <taxon>Gigasporaceae</taxon>
        <taxon>Dentiscutata</taxon>
    </lineage>
</organism>
<reference evidence="1" key="1">
    <citation type="submission" date="2021-06" db="EMBL/GenBank/DDBJ databases">
        <authorList>
            <person name="Kallberg Y."/>
            <person name="Tangrot J."/>
            <person name="Rosling A."/>
        </authorList>
    </citation>
    <scope>NUCLEOTIDE SEQUENCE</scope>
    <source>
        <strain evidence="1">MA453B</strain>
    </source>
</reference>
<feature type="non-terminal residue" evidence="1">
    <location>
        <position position="209"/>
    </location>
</feature>
<dbReference type="Proteomes" id="UP000789405">
    <property type="component" value="Unassembled WGS sequence"/>
</dbReference>
<sequence>KSQPPKKRKNIAKKLKKQLEYFEDFDEKALKFDDFDNMINLACDVLLNLANFKSKILKSVCSYEMDSKIDEYLPKWTEWINSCTESTYKFNKFYEELSKFITDKNIKDELLFFEIQEELLDKVAEENFQNFLHIIELKSIYVLTTELECARSRFKLLDPIFVKEISDFWKELTHKLQLSKELMEIFKENECERKLSSLYCGKFKRFVKI</sequence>
<comment type="caution">
    <text evidence="1">The sequence shown here is derived from an EMBL/GenBank/DDBJ whole genome shotgun (WGS) entry which is preliminary data.</text>
</comment>
<feature type="non-terminal residue" evidence="1">
    <location>
        <position position="1"/>
    </location>
</feature>
<proteinExistence type="predicted"/>